<dbReference type="InterPro" id="IPR001810">
    <property type="entry name" value="F-box_dom"/>
</dbReference>
<evidence type="ECO:0000313" key="3">
    <source>
        <dbReference type="Proteomes" id="UP000557566"/>
    </source>
</evidence>
<protein>
    <recommendedName>
        <fullName evidence="1">F-box domain-containing protein</fullName>
    </recommendedName>
</protein>
<dbReference type="PROSITE" id="PS50181">
    <property type="entry name" value="FBOX"/>
    <property type="match status" value="1"/>
</dbReference>
<dbReference type="AlphaFoldDB" id="A0A8H4LW92"/>
<keyword evidence="3" id="KW-1185">Reference proteome</keyword>
<comment type="caution">
    <text evidence="2">The sequence shown here is derived from an EMBL/GenBank/DDBJ whole genome shotgun (WGS) entry which is preliminary data.</text>
</comment>
<evidence type="ECO:0000259" key="1">
    <source>
        <dbReference type="PROSITE" id="PS50181"/>
    </source>
</evidence>
<dbReference type="EMBL" id="JAAVMX010000007">
    <property type="protein sequence ID" value="KAF4506730.1"/>
    <property type="molecule type" value="Genomic_DNA"/>
</dbReference>
<dbReference type="Proteomes" id="UP000557566">
    <property type="component" value="Unassembled WGS sequence"/>
</dbReference>
<proteinExistence type="predicted"/>
<reference evidence="2 3" key="1">
    <citation type="journal article" date="2020" name="Genome Biol. Evol.">
        <title>A new high-quality draft genome assembly of the Chinese cordyceps Ophiocordyceps sinensis.</title>
        <authorList>
            <person name="Shu R."/>
            <person name="Zhang J."/>
            <person name="Meng Q."/>
            <person name="Zhang H."/>
            <person name="Zhou G."/>
            <person name="Li M."/>
            <person name="Wu P."/>
            <person name="Zhao Y."/>
            <person name="Chen C."/>
            <person name="Qin Q."/>
        </authorList>
    </citation>
    <scope>NUCLEOTIDE SEQUENCE [LARGE SCALE GENOMIC DNA]</scope>
    <source>
        <strain evidence="2 3">IOZ07</strain>
    </source>
</reference>
<organism evidence="2 3">
    <name type="scientific">Ophiocordyceps sinensis</name>
    <dbReference type="NCBI Taxonomy" id="72228"/>
    <lineage>
        <taxon>Eukaryota</taxon>
        <taxon>Fungi</taxon>
        <taxon>Dikarya</taxon>
        <taxon>Ascomycota</taxon>
        <taxon>Pezizomycotina</taxon>
        <taxon>Sordariomycetes</taxon>
        <taxon>Hypocreomycetidae</taxon>
        <taxon>Hypocreales</taxon>
        <taxon>Ophiocordycipitaceae</taxon>
        <taxon>Ophiocordyceps</taxon>
    </lineage>
</organism>
<dbReference type="SUPFAM" id="SSF52047">
    <property type="entry name" value="RNI-like"/>
    <property type="match status" value="1"/>
</dbReference>
<sequence length="482" mass="54858">MDMGDGVSASAPILRLPLELLVSIAAGLTTPELCALRLTCRLVEELLYVTFTSEFFTKKQFMITDVSLQALIDISRSRLGLNLRHLHIGLDRFPDRLRQPLADDDRHRKFRQRYSDYLILWDTGTHRTMLTEALRNLSNLEEIVIRDFNSHKRTRDGPNAEWTSYGANTIFNETGVRLKQGGSIPGRGCSQTFAVVLLALGDAAVCPKGIQVMSHNRNRLWDYAFHIPRFMEPSVAPVLDKLEKLHLSIDLSWMSSLSESANDALVTGRPQSDTHSDTQLLRRFLRRTPNLKDLRINERWDQNPSLSDFLEWLAAPAPSQDYASSAGDEGDKMTPPPVALPHLEHLSLGCMIVGPQTLLQVIRKFAPHLQGLELWKISLHRSLPPGSDPNDPPRSNFWVDFMNQLKQVAWADFRHFKAGMLKQTYTHGREDYFVSFKKRGPVVEYTGPCWKDFFDEVTPLLDVTWRRPRSVTPESDVAVSPY</sequence>
<gene>
    <name evidence="2" type="ORF">G6O67_006784</name>
</gene>
<name>A0A8H4LW92_9HYPO</name>
<accession>A0A8H4LW92</accession>
<feature type="domain" description="F-box" evidence="1">
    <location>
        <begin position="10"/>
        <end position="59"/>
    </location>
</feature>
<dbReference type="OrthoDB" id="5279008at2759"/>
<evidence type="ECO:0000313" key="2">
    <source>
        <dbReference type="EMBL" id="KAF4506730.1"/>
    </source>
</evidence>